<dbReference type="RefSeq" id="WP_112575868.1">
    <property type="nucleotide sequence ID" value="NZ_CP043450.1"/>
</dbReference>
<reference evidence="4" key="1">
    <citation type="submission" date="2019-08" db="EMBL/GenBank/DDBJ databases">
        <title>Comparative genome analysis confer to the adaptation heavy metal polluted environment.</title>
        <authorList>
            <person name="Li Y."/>
        </authorList>
    </citation>
    <scope>NUCLEOTIDE SEQUENCE [LARGE SCALE GENOMIC DNA]</scope>
    <source>
        <strain evidence="4">P1</strain>
    </source>
</reference>
<evidence type="ECO:0000313" key="4">
    <source>
        <dbReference type="EMBL" id="QEM12510.1"/>
    </source>
</evidence>
<dbReference type="KEGG" id="mrub:DEO27_021650"/>
<dbReference type="InterPro" id="IPR011006">
    <property type="entry name" value="CheY-like_superfamily"/>
</dbReference>
<feature type="domain" description="HTH LytTR-type" evidence="3">
    <location>
        <begin position="134"/>
        <end position="232"/>
    </location>
</feature>
<feature type="domain" description="Response regulatory" evidence="2">
    <location>
        <begin position="4"/>
        <end position="117"/>
    </location>
</feature>
<dbReference type="OrthoDB" id="9787344at2"/>
<dbReference type="SUPFAM" id="SSF52172">
    <property type="entry name" value="CheY-like"/>
    <property type="match status" value="1"/>
</dbReference>
<evidence type="ECO:0000256" key="1">
    <source>
        <dbReference type="PROSITE-ProRule" id="PRU00169"/>
    </source>
</evidence>
<keyword evidence="5" id="KW-1185">Reference proteome</keyword>
<dbReference type="GO" id="GO:0003677">
    <property type="term" value="F:DNA binding"/>
    <property type="evidence" value="ECO:0007669"/>
    <property type="project" value="InterPro"/>
</dbReference>
<accession>A0A5C1I5A6</accession>
<dbReference type="InterPro" id="IPR007492">
    <property type="entry name" value="LytTR_DNA-bd_dom"/>
</dbReference>
<proteinExistence type="predicted"/>
<dbReference type="Gene3D" id="2.40.50.1020">
    <property type="entry name" value="LytTr DNA-binding domain"/>
    <property type="match status" value="1"/>
</dbReference>
<dbReference type="PANTHER" id="PTHR37299:SF1">
    <property type="entry name" value="STAGE 0 SPORULATION PROTEIN A HOMOLOG"/>
    <property type="match status" value="1"/>
</dbReference>
<dbReference type="InterPro" id="IPR001789">
    <property type="entry name" value="Sig_transdc_resp-reg_receiver"/>
</dbReference>
<dbReference type="GO" id="GO:0000156">
    <property type="term" value="F:phosphorelay response regulator activity"/>
    <property type="evidence" value="ECO:0007669"/>
    <property type="project" value="InterPro"/>
</dbReference>
<dbReference type="SMART" id="SM00850">
    <property type="entry name" value="LytTR"/>
    <property type="match status" value="1"/>
</dbReference>
<gene>
    <name evidence="4" type="ORF">DEO27_021650</name>
</gene>
<dbReference type="PANTHER" id="PTHR37299">
    <property type="entry name" value="TRANSCRIPTIONAL REGULATOR-RELATED"/>
    <property type="match status" value="1"/>
</dbReference>
<dbReference type="Proteomes" id="UP000251402">
    <property type="component" value="Chromosome"/>
</dbReference>
<dbReference type="EMBL" id="CP043450">
    <property type="protein sequence ID" value="QEM12510.1"/>
    <property type="molecule type" value="Genomic_DNA"/>
</dbReference>
<sequence length="232" mass="26417">MKLSCFILDDEDHAIEVLADYIEMTPDLKLIGSDNNPVLALSKIMKGEVKPDLLFLDIDMPNLSGIQFAQLVKGKTEVVFSTAFKEYAYQAFDINAIDFLLKPITYDRFLQMLDKVYAKKRTQTVGAESNFIFLQIGPSKKVIKVNCDEIIYVEGLSNYVRITMMSGKVHTIYTSMKTLLEKLPFNSFVQTHKSYIVNLKFVEIIGNNEIVIKGEHTLPIGESYKKNLLRTL</sequence>
<keyword evidence="1" id="KW-0597">Phosphoprotein</keyword>
<dbReference type="InterPro" id="IPR046947">
    <property type="entry name" value="LytR-like"/>
</dbReference>
<protein>
    <submittedName>
        <fullName evidence="4">Response regulator transcription factor</fullName>
    </submittedName>
</protein>
<dbReference type="SMART" id="SM00448">
    <property type="entry name" value="REC"/>
    <property type="match status" value="1"/>
</dbReference>
<dbReference type="Pfam" id="PF00072">
    <property type="entry name" value="Response_reg"/>
    <property type="match status" value="1"/>
</dbReference>
<dbReference type="AlphaFoldDB" id="A0A5C1I5A6"/>
<name>A0A5C1I5A6_9SPHI</name>
<evidence type="ECO:0000259" key="2">
    <source>
        <dbReference type="PROSITE" id="PS50110"/>
    </source>
</evidence>
<dbReference type="Gene3D" id="3.40.50.2300">
    <property type="match status" value="1"/>
</dbReference>
<dbReference type="PROSITE" id="PS50110">
    <property type="entry name" value="RESPONSE_REGULATORY"/>
    <property type="match status" value="1"/>
</dbReference>
<evidence type="ECO:0000313" key="5">
    <source>
        <dbReference type="Proteomes" id="UP000251402"/>
    </source>
</evidence>
<dbReference type="PROSITE" id="PS50930">
    <property type="entry name" value="HTH_LYTTR"/>
    <property type="match status" value="1"/>
</dbReference>
<dbReference type="Pfam" id="PF04397">
    <property type="entry name" value="LytTR"/>
    <property type="match status" value="1"/>
</dbReference>
<evidence type="ECO:0000259" key="3">
    <source>
        <dbReference type="PROSITE" id="PS50930"/>
    </source>
</evidence>
<feature type="modified residue" description="4-aspartylphosphate" evidence="1">
    <location>
        <position position="57"/>
    </location>
</feature>
<organism evidence="4 5">
    <name type="scientific">Mucilaginibacter rubeus</name>
    <dbReference type="NCBI Taxonomy" id="2027860"/>
    <lineage>
        <taxon>Bacteria</taxon>
        <taxon>Pseudomonadati</taxon>
        <taxon>Bacteroidota</taxon>
        <taxon>Sphingobacteriia</taxon>
        <taxon>Sphingobacteriales</taxon>
        <taxon>Sphingobacteriaceae</taxon>
        <taxon>Mucilaginibacter</taxon>
    </lineage>
</organism>